<sequence length="221" mass="24914">MTRSYLRCVEQWDEIYSAEASGSAPKTPDSGNAAFDAGLRWLAESSPNVLDFGCGNGSLLFFCALLGTKNHIGIDLSSAAIDSAINRSGKMQTGAYDFRQGGVERLSELETGSQDAVILSNILDNLYPEDAETLLRECARLLKPGGKALTKLNPYLTEQQIKDWEIKVIEGSLLNDGLLLWNNTTEQWRAMLERFFVIERYEEIYYPEHEQTNRMFFIRKP</sequence>
<reference evidence="2" key="1">
    <citation type="submission" date="2019-08" db="EMBL/GenBank/DDBJ databases">
        <authorList>
            <person name="Kucharzyk K."/>
            <person name="Murdoch R.W."/>
            <person name="Higgins S."/>
            <person name="Loffler F."/>
        </authorList>
    </citation>
    <scope>NUCLEOTIDE SEQUENCE</scope>
</reference>
<feature type="domain" description="Methyltransferase type 11" evidence="1">
    <location>
        <begin position="50"/>
        <end position="149"/>
    </location>
</feature>
<keyword evidence="2" id="KW-0830">Ubiquinone</keyword>
<dbReference type="InterPro" id="IPR013216">
    <property type="entry name" value="Methyltransf_11"/>
</dbReference>
<accession>A0A644ZQS1</accession>
<dbReference type="Pfam" id="PF08241">
    <property type="entry name" value="Methyltransf_11"/>
    <property type="match status" value="1"/>
</dbReference>
<dbReference type="AlphaFoldDB" id="A0A644ZQS1"/>
<keyword evidence="2" id="KW-0808">Transferase</keyword>
<dbReference type="InterPro" id="IPR029063">
    <property type="entry name" value="SAM-dependent_MTases_sf"/>
</dbReference>
<organism evidence="2">
    <name type="scientific">bioreactor metagenome</name>
    <dbReference type="NCBI Taxonomy" id="1076179"/>
    <lineage>
        <taxon>unclassified sequences</taxon>
        <taxon>metagenomes</taxon>
        <taxon>ecological metagenomes</taxon>
    </lineage>
</organism>
<dbReference type="GO" id="GO:0032259">
    <property type="term" value="P:methylation"/>
    <property type="evidence" value="ECO:0007669"/>
    <property type="project" value="UniProtKB-KW"/>
</dbReference>
<evidence type="ECO:0000313" key="2">
    <source>
        <dbReference type="EMBL" id="MPM43330.1"/>
    </source>
</evidence>
<dbReference type="SUPFAM" id="SSF53335">
    <property type="entry name" value="S-adenosyl-L-methionine-dependent methyltransferases"/>
    <property type="match status" value="1"/>
</dbReference>
<dbReference type="PANTHER" id="PTHR43861">
    <property type="entry name" value="TRANS-ACONITATE 2-METHYLTRANSFERASE-RELATED"/>
    <property type="match status" value="1"/>
</dbReference>
<name>A0A644ZQS1_9ZZZZ</name>
<dbReference type="CDD" id="cd02440">
    <property type="entry name" value="AdoMet_MTases"/>
    <property type="match status" value="1"/>
</dbReference>
<dbReference type="EC" id="2.1.1.222" evidence="2"/>
<dbReference type="GO" id="GO:0008757">
    <property type="term" value="F:S-adenosylmethionine-dependent methyltransferase activity"/>
    <property type="evidence" value="ECO:0007669"/>
    <property type="project" value="InterPro"/>
</dbReference>
<comment type="caution">
    <text evidence="2">The sequence shown here is derived from an EMBL/GenBank/DDBJ whole genome shotgun (WGS) entry which is preliminary data.</text>
</comment>
<proteinExistence type="predicted"/>
<dbReference type="GO" id="GO:0102208">
    <property type="term" value="F:2-polyprenyl-6-hydroxyphenol methylase activity"/>
    <property type="evidence" value="ECO:0007669"/>
    <property type="project" value="UniProtKB-EC"/>
</dbReference>
<gene>
    <name evidence="2" type="primary">ubiG_35</name>
    <name evidence="2" type="ORF">SDC9_90003</name>
</gene>
<dbReference type="Gene3D" id="3.40.50.150">
    <property type="entry name" value="Vaccinia Virus protein VP39"/>
    <property type="match status" value="1"/>
</dbReference>
<protein>
    <submittedName>
        <fullName evidence="2">Ubiquinone biosynthesis O-methyltransferase</fullName>
        <ecNumber evidence="2">2.1.1.222</ecNumber>
    </submittedName>
</protein>
<dbReference type="EMBL" id="VSSQ01010064">
    <property type="protein sequence ID" value="MPM43330.1"/>
    <property type="molecule type" value="Genomic_DNA"/>
</dbReference>
<keyword evidence="2" id="KW-0489">Methyltransferase</keyword>
<evidence type="ECO:0000259" key="1">
    <source>
        <dbReference type="Pfam" id="PF08241"/>
    </source>
</evidence>